<protein>
    <recommendedName>
        <fullName evidence="3">Integrase</fullName>
    </recommendedName>
</protein>
<comment type="caution">
    <text evidence="1">The sequence shown here is derived from an EMBL/GenBank/DDBJ whole genome shotgun (WGS) entry which is preliminary data.</text>
</comment>
<evidence type="ECO:0008006" key="3">
    <source>
        <dbReference type="Google" id="ProtNLM"/>
    </source>
</evidence>
<organism evidence="1 2">
    <name type="scientific">Sinomonas halotolerans</name>
    <dbReference type="NCBI Taxonomy" id="1644133"/>
    <lineage>
        <taxon>Bacteria</taxon>
        <taxon>Bacillati</taxon>
        <taxon>Actinomycetota</taxon>
        <taxon>Actinomycetes</taxon>
        <taxon>Micrococcales</taxon>
        <taxon>Micrococcaceae</taxon>
        <taxon>Sinomonas</taxon>
    </lineage>
</organism>
<dbReference type="Proteomes" id="UP001422074">
    <property type="component" value="Unassembled WGS sequence"/>
</dbReference>
<proteinExistence type="predicted"/>
<dbReference type="RefSeq" id="WP_345882882.1">
    <property type="nucleotide sequence ID" value="NZ_JBDFRB010000001.1"/>
</dbReference>
<gene>
    <name evidence="1" type="ORF">ABCQ75_02395</name>
</gene>
<evidence type="ECO:0000313" key="1">
    <source>
        <dbReference type="EMBL" id="MEN2743389.1"/>
    </source>
</evidence>
<name>A0ABU9WXR4_9MICC</name>
<keyword evidence="2" id="KW-1185">Reference proteome</keyword>
<accession>A0ABU9WXR4</accession>
<evidence type="ECO:0000313" key="2">
    <source>
        <dbReference type="Proteomes" id="UP001422074"/>
    </source>
</evidence>
<dbReference type="EMBL" id="JBDFRB010000001">
    <property type="protein sequence ID" value="MEN2743389.1"/>
    <property type="molecule type" value="Genomic_DNA"/>
</dbReference>
<reference evidence="1 2" key="1">
    <citation type="submission" date="2024-05" db="EMBL/GenBank/DDBJ databases">
        <title>Sinomonas sp. nov., isolated from a waste landfill.</title>
        <authorList>
            <person name="Zhao Y."/>
        </authorList>
    </citation>
    <scope>NUCLEOTIDE SEQUENCE [LARGE SCALE GENOMIC DNA]</scope>
    <source>
        <strain evidence="1 2">CCTCC AB2014300</strain>
    </source>
</reference>
<sequence>MRNENKQKTARRQRRSRRTYTDLYIDLGGGSLVGPDLPLTAEQADRAANALLARAQKAVADRQALGGHRPRST</sequence>